<keyword evidence="2" id="KW-1185">Reference proteome</keyword>
<dbReference type="Proteomes" id="UP001151760">
    <property type="component" value="Unassembled WGS sequence"/>
</dbReference>
<organism evidence="1 2">
    <name type="scientific">Tanacetum coccineum</name>
    <dbReference type="NCBI Taxonomy" id="301880"/>
    <lineage>
        <taxon>Eukaryota</taxon>
        <taxon>Viridiplantae</taxon>
        <taxon>Streptophyta</taxon>
        <taxon>Embryophyta</taxon>
        <taxon>Tracheophyta</taxon>
        <taxon>Spermatophyta</taxon>
        <taxon>Magnoliopsida</taxon>
        <taxon>eudicotyledons</taxon>
        <taxon>Gunneridae</taxon>
        <taxon>Pentapetalae</taxon>
        <taxon>asterids</taxon>
        <taxon>campanulids</taxon>
        <taxon>Asterales</taxon>
        <taxon>Asteraceae</taxon>
        <taxon>Asteroideae</taxon>
        <taxon>Anthemideae</taxon>
        <taxon>Anthemidinae</taxon>
        <taxon>Tanacetum</taxon>
    </lineage>
</organism>
<evidence type="ECO:0000313" key="1">
    <source>
        <dbReference type="EMBL" id="GJS82254.1"/>
    </source>
</evidence>
<dbReference type="EMBL" id="BQNB010010810">
    <property type="protein sequence ID" value="GJS82254.1"/>
    <property type="molecule type" value="Genomic_DNA"/>
</dbReference>
<name>A0ABQ4YWM2_9ASTR</name>
<gene>
    <name evidence="1" type="ORF">Tco_0748795</name>
</gene>
<accession>A0ABQ4YWM2</accession>
<evidence type="ECO:0000313" key="2">
    <source>
        <dbReference type="Proteomes" id="UP001151760"/>
    </source>
</evidence>
<reference evidence="1" key="2">
    <citation type="submission" date="2022-01" db="EMBL/GenBank/DDBJ databases">
        <authorList>
            <person name="Yamashiro T."/>
            <person name="Shiraishi A."/>
            <person name="Satake H."/>
            <person name="Nakayama K."/>
        </authorList>
    </citation>
    <scope>NUCLEOTIDE SEQUENCE</scope>
</reference>
<comment type="caution">
    <text evidence="1">The sequence shown here is derived from an EMBL/GenBank/DDBJ whole genome shotgun (WGS) entry which is preliminary data.</text>
</comment>
<sequence>MNEAPSLESGHELRLFDSKTLRPKRNLQPEVKACSFMLCDLDFEPLSLSLSSLPSCDSVYSDVFRRLSHFEWDLMVAVTTS</sequence>
<proteinExistence type="predicted"/>
<protein>
    <submittedName>
        <fullName evidence="1">Uncharacterized protein</fullName>
    </submittedName>
</protein>
<reference evidence="1" key="1">
    <citation type="journal article" date="2022" name="Int. J. Mol. Sci.">
        <title>Draft Genome of Tanacetum Coccineum: Genomic Comparison of Closely Related Tanacetum-Family Plants.</title>
        <authorList>
            <person name="Yamashiro T."/>
            <person name="Shiraishi A."/>
            <person name="Nakayama K."/>
            <person name="Satake H."/>
        </authorList>
    </citation>
    <scope>NUCLEOTIDE SEQUENCE</scope>
</reference>